<dbReference type="GeneID" id="10533185"/>
<proteinExistence type="predicted"/>
<sequence length="116" mass="13383">MACVCSRGKHESSHMIIRRNHDNKKKWAKKILQVHTTHLGFSNFAAWPAGGCTLEVMSSLYLLAKDTFSQFQLPAFNQFNQNRHNLFERTVAERAEFKADVQLSKKDCKANLFPDR</sequence>
<dbReference type="RefSeq" id="XP_003326061.1">
    <property type="nucleotide sequence ID" value="XM_003326013.2"/>
</dbReference>
<organism evidence="1 2">
    <name type="scientific">Puccinia graminis f. sp. tritici (strain CRL 75-36-700-3 / race SCCL)</name>
    <name type="common">Black stem rust fungus</name>
    <dbReference type="NCBI Taxonomy" id="418459"/>
    <lineage>
        <taxon>Eukaryota</taxon>
        <taxon>Fungi</taxon>
        <taxon>Dikarya</taxon>
        <taxon>Basidiomycota</taxon>
        <taxon>Pucciniomycotina</taxon>
        <taxon>Pucciniomycetes</taxon>
        <taxon>Pucciniales</taxon>
        <taxon>Pucciniaceae</taxon>
        <taxon>Puccinia</taxon>
    </lineage>
</organism>
<dbReference type="InParanoid" id="E3KBC9"/>
<dbReference type="VEuPathDB" id="FungiDB:PGTG_07891"/>
<gene>
    <name evidence="1" type="ORF">PGTG_07891</name>
</gene>
<evidence type="ECO:0000313" key="2">
    <source>
        <dbReference type="Proteomes" id="UP000008783"/>
    </source>
</evidence>
<dbReference type="EMBL" id="DS178279">
    <property type="protein sequence ID" value="EFP81642.1"/>
    <property type="molecule type" value="Genomic_DNA"/>
</dbReference>
<keyword evidence="2" id="KW-1185">Reference proteome</keyword>
<name>E3KBC9_PUCGT</name>
<dbReference type="AlphaFoldDB" id="E3KBC9"/>
<reference key="1">
    <citation type="submission" date="2007-01" db="EMBL/GenBank/DDBJ databases">
        <title>The Genome Sequence of Puccinia graminis f. sp. tritici Strain CRL 75-36-700-3.</title>
        <authorList>
            <consortium name="The Broad Institute Genome Sequencing Platform"/>
            <person name="Birren B."/>
            <person name="Lander E."/>
            <person name="Galagan J."/>
            <person name="Nusbaum C."/>
            <person name="Devon K."/>
            <person name="Cuomo C."/>
            <person name="Jaffe D."/>
            <person name="Butler J."/>
            <person name="Alvarez P."/>
            <person name="Gnerre S."/>
            <person name="Grabherr M."/>
            <person name="Mauceli E."/>
            <person name="Brockman W."/>
            <person name="Young S."/>
            <person name="LaButti K."/>
            <person name="Sykes S."/>
            <person name="DeCaprio D."/>
            <person name="Crawford M."/>
            <person name="Koehrsen M."/>
            <person name="Engels R."/>
            <person name="Montgomery P."/>
            <person name="Pearson M."/>
            <person name="Howarth C."/>
            <person name="Larson L."/>
            <person name="White J."/>
            <person name="Zeng Q."/>
            <person name="Kodira C."/>
            <person name="Yandava C."/>
            <person name="Alvarado L."/>
            <person name="O'Leary S."/>
            <person name="Szabo L."/>
            <person name="Dean R."/>
            <person name="Schein J."/>
        </authorList>
    </citation>
    <scope>NUCLEOTIDE SEQUENCE</scope>
    <source>
        <strain>CRL 75-36-700-3</strain>
    </source>
</reference>
<dbReference type="KEGG" id="pgr:PGTG_07891"/>
<accession>E3KBC9</accession>
<dbReference type="HOGENOM" id="CLU_2098035_0_0_1"/>
<reference evidence="2" key="2">
    <citation type="journal article" date="2011" name="Proc. Natl. Acad. Sci. U.S.A.">
        <title>Obligate biotrophy features unraveled by the genomic analysis of rust fungi.</title>
        <authorList>
            <person name="Duplessis S."/>
            <person name="Cuomo C.A."/>
            <person name="Lin Y.-C."/>
            <person name="Aerts A."/>
            <person name="Tisserant E."/>
            <person name="Veneault-Fourrey C."/>
            <person name="Joly D.L."/>
            <person name="Hacquard S."/>
            <person name="Amselem J."/>
            <person name="Cantarel B.L."/>
            <person name="Chiu R."/>
            <person name="Coutinho P.M."/>
            <person name="Feau N."/>
            <person name="Field M."/>
            <person name="Frey P."/>
            <person name="Gelhaye E."/>
            <person name="Goldberg J."/>
            <person name="Grabherr M.G."/>
            <person name="Kodira C.D."/>
            <person name="Kohler A."/>
            <person name="Kuees U."/>
            <person name="Lindquist E.A."/>
            <person name="Lucas S.M."/>
            <person name="Mago R."/>
            <person name="Mauceli E."/>
            <person name="Morin E."/>
            <person name="Murat C."/>
            <person name="Pangilinan J.L."/>
            <person name="Park R."/>
            <person name="Pearson M."/>
            <person name="Quesneville H."/>
            <person name="Rouhier N."/>
            <person name="Sakthikumar S."/>
            <person name="Salamov A.A."/>
            <person name="Schmutz J."/>
            <person name="Selles B."/>
            <person name="Shapiro H."/>
            <person name="Tanguay P."/>
            <person name="Tuskan G.A."/>
            <person name="Henrissat B."/>
            <person name="Van de Peer Y."/>
            <person name="Rouze P."/>
            <person name="Ellis J.G."/>
            <person name="Dodds P.N."/>
            <person name="Schein J.E."/>
            <person name="Zhong S."/>
            <person name="Hamelin R.C."/>
            <person name="Grigoriev I.V."/>
            <person name="Szabo L.J."/>
            <person name="Martin F."/>
        </authorList>
    </citation>
    <scope>NUCLEOTIDE SEQUENCE [LARGE SCALE GENOMIC DNA]</scope>
    <source>
        <strain evidence="2">CRL 75-36-700-3 / race SCCL</strain>
    </source>
</reference>
<protein>
    <submittedName>
        <fullName evidence="1">Uncharacterized protein</fullName>
    </submittedName>
</protein>
<dbReference type="Proteomes" id="UP000008783">
    <property type="component" value="Unassembled WGS sequence"/>
</dbReference>
<evidence type="ECO:0000313" key="1">
    <source>
        <dbReference type="EMBL" id="EFP81642.1"/>
    </source>
</evidence>